<protein>
    <submittedName>
        <fullName evidence="1">Uncharacterized protein</fullName>
    </submittedName>
</protein>
<dbReference type="EMBL" id="MU268365">
    <property type="protein sequence ID" value="KAH7904776.1"/>
    <property type="molecule type" value="Genomic_DNA"/>
</dbReference>
<organism evidence="1 2">
    <name type="scientific">Hygrophoropsis aurantiaca</name>
    <dbReference type="NCBI Taxonomy" id="72124"/>
    <lineage>
        <taxon>Eukaryota</taxon>
        <taxon>Fungi</taxon>
        <taxon>Dikarya</taxon>
        <taxon>Basidiomycota</taxon>
        <taxon>Agaricomycotina</taxon>
        <taxon>Agaricomycetes</taxon>
        <taxon>Agaricomycetidae</taxon>
        <taxon>Boletales</taxon>
        <taxon>Coniophorineae</taxon>
        <taxon>Hygrophoropsidaceae</taxon>
        <taxon>Hygrophoropsis</taxon>
    </lineage>
</organism>
<dbReference type="Proteomes" id="UP000790377">
    <property type="component" value="Unassembled WGS sequence"/>
</dbReference>
<evidence type="ECO:0000313" key="2">
    <source>
        <dbReference type="Proteomes" id="UP000790377"/>
    </source>
</evidence>
<comment type="caution">
    <text evidence="1">The sequence shown here is derived from an EMBL/GenBank/DDBJ whole genome shotgun (WGS) entry which is preliminary data.</text>
</comment>
<evidence type="ECO:0000313" key="1">
    <source>
        <dbReference type="EMBL" id="KAH7904776.1"/>
    </source>
</evidence>
<sequence>MATNVIGTRSVVTQRVTAEKLDSTPPEGNQNPVMGKKALKKAKKDQGKDPKVQETRDPKVAENNTQETRQTVETVSSTEKNPDAEANQTEGTATERTPEVSGETNVGNKGKEKEKEKTVTFASPNLSSARVYTELQETRETIPNVREAPRLQEEVVTTVIRAVPHDQEFIAPFVTPTLWVTITTTFKGGGVDIGYMKNSTALYERTTVGAITPFGLNWYQWEPR</sequence>
<keyword evidence="2" id="KW-1185">Reference proteome</keyword>
<gene>
    <name evidence="1" type="ORF">BJ138DRAFT_1106535</name>
</gene>
<name>A0ACB7ZUD4_9AGAM</name>
<proteinExistence type="predicted"/>
<reference evidence="1" key="1">
    <citation type="journal article" date="2021" name="New Phytol.">
        <title>Evolutionary innovations through gain and loss of genes in the ectomycorrhizal Boletales.</title>
        <authorList>
            <person name="Wu G."/>
            <person name="Miyauchi S."/>
            <person name="Morin E."/>
            <person name="Kuo A."/>
            <person name="Drula E."/>
            <person name="Varga T."/>
            <person name="Kohler A."/>
            <person name="Feng B."/>
            <person name="Cao Y."/>
            <person name="Lipzen A."/>
            <person name="Daum C."/>
            <person name="Hundley H."/>
            <person name="Pangilinan J."/>
            <person name="Johnson J."/>
            <person name="Barry K."/>
            <person name="LaButti K."/>
            <person name="Ng V."/>
            <person name="Ahrendt S."/>
            <person name="Min B."/>
            <person name="Choi I.G."/>
            <person name="Park H."/>
            <person name="Plett J.M."/>
            <person name="Magnuson J."/>
            <person name="Spatafora J.W."/>
            <person name="Nagy L.G."/>
            <person name="Henrissat B."/>
            <person name="Grigoriev I.V."/>
            <person name="Yang Z.L."/>
            <person name="Xu J."/>
            <person name="Martin F.M."/>
        </authorList>
    </citation>
    <scope>NUCLEOTIDE SEQUENCE</scope>
    <source>
        <strain evidence="1">ATCC 28755</strain>
    </source>
</reference>
<accession>A0ACB7ZUD4</accession>